<gene>
    <name evidence="3 5" type="ORF">BDZ99DRAFT_465128</name>
</gene>
<keyword evidence="2" id="KW-0732">Signal</keyword>
<reference evidence="5" key="2">
    <citation type="submission" date="2020-04" db="EMBL/GenBank/DDBJ databases">
        <authorList>
            <consortium name="NCBI Genome Project"/>
        </authorList>
    </citation>
    <scope>NUCLEOTIDE SEQUENCE</scope>
    <source>
        <strain evidence="5">CBS 304.34</strain>
    </source>
</reference>
<evidence type="ECO:0000313" key="3">
    <source>
        <dbReference type="EMBL" id="KAF2807204.1"/>
    </source>
</evidence>
<feature type="compositionally biased region" description="Low complexity" evidence="1">
    <location>
        <begin position="21"/>
        <end position="49"/>
    </location>
</feature>
<feature type="signal peptide" evidence="2">
    <location>
        <begin position="1"/>
        <end position="20"/>
    </location>
</feature>
<accession>A0A6A6YGR7</accession>
<dbReference type="GeneID" id="54461374"/>
<sequence>MKPTTLLSVCLAASLPLASASPIAAKNSPSKTESTPTTLTTTSIPVLLLHSHLEARGEPPTTSRPGHRSATR</sequence>
<dbReference type="Proteomes" id="UP000504636">
    <property type="component" value="Unplaced"/>
</dbReference>
<keyword evidence="4" id="KW-1185">Reference proteome</keyword>
<dbReference type="AlphaFoldDB" id="A0A6A6YGR7"/>
<reference evidence="3 5" key="1">
    <citation type="journal article" date="2020" name="Stud. Mycol.">
        <title>101 Dothideomycetes genomes: a test case for predicting lifestyles and emergence of pathogens.</title>
        <authorList>
            <person name="Haridas S."/>
            <person name="Albert R."/>
            <person name="Binder M."/>
            <person name="Bloem J."/>
            <person name="Labutti K."/>
            <person name="Salamov A."/>
            <person name="Andreopoulos B."/>
            <person name="Baker S."/>
            <person name="Barry K."/>
            <person name="Bills G."/>
            <person name="Bluhm B."/>
            <person name="Cannon C."/>
            <person name="Castanera R."/>
            <person name="Culley D."/>
            <person name="Daum C."/>
            <person name="Ezra D."/>
            <person name="Gonzalez J."/>
            <person name="Henrissat B."/>
            <person name="Kuo A."/>
            <person name="Liang C."/>
            <person name="Lipzen A."/>
            <person name="Lutzoni F."/>
            <person name="Magnuson J."/>
            <person name="Mondo S."/>
            <person name="Nolan M."/>
            <person name="Ohm R."/>
            <person name="Pangilinan J."/>
            <person name="Park H.-J."/>
            <person name="Ramirez L."/>
            <person name="Alfaro M."/>
            <person name="Sun H."/>
            <person name="Tritt A."/>
            <person name="Yoshinaga Y."/>
            <person name="Zwiers L.-H."/>
            <person name="Turgeon B."/>
            <person name="Goodwin S."/>
            <person name="Spatafora J."/>
            <person name="Crous P."/>
            <person name="Grigoriev I."/>
        </authorList>
    </citation>
    <scope>NUCLEOTIDE SEQUENCE</scope>
    <source>
        <strain evidence="3 5">CBS 304.34</strain>
    </source>
</reference>
<evidence type="ECO:0000313" key="4">
    <source>
        <dbReference type="Proteomes" id="UP000504636"/>
    </source>
</evidence>
<feature type="region of interest" description="Disordered" evidence="1">
    <location>
        <begin position="21"/>
        <end position="72"/>
    </location>
</feature>
<dbReference type="EMBL" id="MU003705">
    <property type="protein sequence ID" value="KAF2807204.1"/>
    <property type="molecule type" value="Genomic_DNA"/>
</dbReference>
<evidence type="ECO:0000256" key="1">
    <source>
        <dbReference type="SAM" id="MobiDB-lite"/>
    </source>
</evidence>
<reference evidence="5" key="3">
    <citation type="submission" date="2025-04" db="UniProtKB">
        <authorList>
            <consortium name="RefSeq"/>
        </authorList>
    </citation>
    <scope>IDENTIFICATION</scope>
    <source>
        <strain evidence="5">CBS 304.34</strain>
    </source>
</reference>
<protein>
    <submittedName>
        <fullName evidence="3 5">Uncharacterized protein</fullName>
    </submittedName>
</protein>
<evidence type="ECO:0000313" key="5">
    <source>
        <dbReference type="RefSeq" id="XP_033574168.1"/>
    </source>
</evidence>
<organism evidence="3">
    <name type="scientific">Mytilinidion resinicola</name>
    <dbReference type="NCBI Taxonomy" id="574789"/>
    <lineage>
        <taxon>Eukaryota</taxon>
        <taxon>Fungi</taxon>
        <taxon>Dikarya</taxon>
        <taxon>Ascomycota</taxon>
        <taxon>Pezizomycotina</taxon>
        <taxon>Dothideomycetes</taxon>
        <taxon>Pleosporomycetidae</taxon>
        <taxon>Mytilinidiales</taxon>
        <taxon>Mytilinidiaceae</taxon>
        <taxon>Mytilinidion</taxon>
    </lineage>
</organism>
<evidence type="ECO:0000256" key="2">
    <source>
        <dbReference type="SAM" id="SignalP"/>
    </source>
</evidence>
<dbReference type="RefSeq" id="XP_033574168.1">
    <property type="nucleotide sequence ID" value="XM_033720481.1"/>
</dbReference>
<feature type="chain" id="PRO_5044629094" evidence="2">
    <location>
        <begin position="21"/>
        <end position="72"/>
    </location>
</feature>
<name>A0A6A6YGR7_9PEZI</name>
<proteinExistence type="predicted"/>